<evidence type="ECO:0000313" key="2">
    <source>
        <dbReference type="Proteomes" id="UP000192660"/>
    </source>
</evidence>
<dbReference type="AlphaFoldDB" id="A0A1W1W858"/>
<gene>
    <name evidence="1" type="ORF">SAMN00768000_0459</name>
</gene>
<accession>A0A1W1W858</accession>
<dbReference type="SUPFAM" id="SSF56784">
    <property type="entry name" value="HAD-like"/>
    <property type="match status" value="1"/>
</dbReference>
<dbReference type="STRING" id="28034.BFX07_03180"/>
<dbReference type="Pfam" id="PF08282">
    <property type="entry name" value="Hydrolase_3"/>
    <property type="match status" value="1"/>
</dbReference>
<dbReference type="Gene3D" id="3.40.50.1000">
    <property type="entry name" value="HAD superfamily/HAD-like"/>
    <property type="match status" value="1"/>
</dbReference>
<proteinExistence type="predicted"/>
<dbReference type="Proteomes" id="UP000192660">
    <property type="component" value="Unassembled WGS sequence"/>
</dbReference>
<keyword evidence="2" id="KW-1185">Reference proteome</keyword>
<reference evidence="2" key="1">
    <citation type="submission" date="2017-04" db="EMBL/GenBank/DDBJ databases">
        <authorList>
            <person name="Varghese N."/>
            <person name="Submissions S."/>
        </authorList>
    </citation>
    <scope>NUCLEOTIDE SEQUENCE [LARGE SCALE GENOMIC DNA]</scope>
    <source>
        <strain evidence="2">DSM 9293</strain>
    </source>
</reference>
<name>A0A1W1W858_SULTA</name>
<protein>
    <submittedName>
        <fullName evidence="1">Soluble P-type ATPase</fullName>
    </submittedName>
</protein>
<dbReference type="OrthoDB" id="159409at2"/>
<dbReference type="InterPro" id="IPR023214">
    <property type="entry name" value="HAD_sf"/>
</dbReference>
<dbReference type="RefSeq" id="WP_020376332.1">
    <property type="nucleotide sequence ID" value="NZ_FWWY01000001.1"/>
</dbReference>
<sequence>MYTIDIPGQGELQLAHAVFDFNGTLANGGDLLPDLGPLLFRVSNLLPCVILTADSFGSVHNALKALPVRVEIVKTGKDKARFVEQLAGGVVAVGNGWNDYEMFTRADLSIVTGGPEGTAAKVLQVADIFVPNIYVALDLLLNPKKIIATLRI</sequence>
<organism evidence="1 2">
    <name type="scientific">Sulfobacillus thermosulfidooxidans (strain DSM 9293 / VKM B-1269 / AT-1)</name>
    <dbReference type="NCBI Taxonomy" id="929705"/>
    <lineage>
        <taxon>Bacteria</taxon>
        <taxon>Bacillati</taxon>
        <taxon>Bacillota</taxon>
        <taxon>Clostridia</taxon>
        <taxon>Eubacteriales</taxon>
        <taxon>Clostridiales Family XVII. Incertae Sedis</taxon>
        <taxon>Sulfobacillus</taxon>
    </lineage>
</organism>
<dbReference type="InterPro" id="IPR036412">
    <property type="entry name" value="HAD-like_sf"/>
</dbReference>
<evidence type="ECO:0000313" key="1">
    <source>
        <dbReference type="EMBL" id="SMC02240.1"/>
    </source>
</evidence>
<dbReference type="EMBL" id="FWWY01000001">
    <property type="protein sequence ID" value="SMC02240.1"/>
    <property type="molecule type" value="Genomic_DNA"/>
</dbReference>